<dbReference type="InterPro" id="IPR011006">
    <property type="entry name" value="CheY-like_superfamily"/>
</dbReference>
<keyword evidence="5" id="KW-0808">Transferase</keyword>
<dbReference type="InterPro" id="IPR001789">
    <property type="entry name" value="Sig_transdc_resp-reg_receiver"/>
</dbReference>
<keyword evidence="7" id="KW-0902">Two-component regulatory system</keyword>
<dbReference type="PROSITE" id="PS50110">
    <property type="entry name" value="RESPONSE_REGULATORY"/>
    <property type="match status" value="1"/>
</dbReference>
<dbReference type="Pfam" id="PF02518">
    <property type="entry name" value="HATPase_c"/>
    <property type="match status" value="1"/>
</dbReference>
<feature type="modified residue" description="4-aspartylphosphate" evidence="10">
    <location>
        <position position="1356"/>
    </location>
</feature>
<dbReference type="SMART" id="SM00387">
    <property type="entry name" value="HATPase_c"/>
    <property type="match status" value="1"/>
</dbReference>
<dbReference type="SUPFAM" id="SSF47226">
    <property type="entry name" value="Histidine-containing phosphotransfer domain, HPT domain"/>
    <property type="match status" value="3"/>
</dbReference>
<protein>
    <recommendedName>
        <fullName evidence="3">Chemotaxis protein CheA</fullName>
        <ecNumber evidence="2">2.7.13.3</ecNumber>
    </recommendedName>
</protein>
<evidence type="ECO:0000256" key="2">
    <source>
        <dbReference type="ARBA" id="ARBA00012438"/>
    </source>
</evidence>
<dbReference type="SMART" id="SM01231">
    <property type="entry name" value="H-kinase_dim"/>
    <property type="match status" value="1"/>
</dbReference>
<dbReference type="InterPro" id="IPR005467">
    <property type="entry name" value="His_kinase_dom"/>
</dbReference>
<dbReference type="PRINTS" id="PR00344">
    <property type="entry name" value="BCTRLSENSOR"/>
</dbReference>
<keyword evidence="11" id="KW-0175">Coiled coil</keyword>
<dbReference type="FunFam" id="3.30.565.10:FF:000016">
    <property type="entry name" value="Chemotaxis protein CheA, putative"/>
    <property type="match status" value="1"/>
</dbReference>
<dbReference type="Pfam" id="PF01627">
    <property type="entry name" value="Hpt"/>
    <property type="match status" value="3"/>
</dbReference>
<dbReference type="eggNOG" id="COG0745">
    <property type="taxonomic scope" value="Bacteria"/>
</dbReference>
<evidence type="ECO:0000256" key="4">
    <source>
        <dbReference type="ARBA" id="ARBA00022553"/>
    </source>
</evidence>
<evidence type="ECO:0000256" key="3">
    <source>
        <dbReference type="ARBA" id="ARBA00021495"/>
    </source>
</evidence>
<dbReference type="InterPro" id="IPR051315">
    <property type="entry name" value="Bact_Chemotaxis_CheA"/>
</dbReference>
<dbReference type="SUPFAM" id="SSF52172">
    <property type="entry name" value="CheY-like"/>
    <property type="match status" value="1"/>
</dbReference>
<dbReference type="SMART" id="SM00448">
    <property type="entry name" value="REC"/>
    <property type="match status" value="1"/>
</dbReference>
<evidence type="ECO:0000259" key="12">
    <source>
        <dbReference type="PROSITE" id="PS50109"/>
    </source>
</evidence>
<dbReference type="GO" id="GO:0000155">
    <property type="term" value="F:phosphorelay sensor kinase activity"/>
    <property type="evidence" value="ECO:0007669"/>
    <property type="project" value="InterPro"/>
</dbReference>
<dbReference type="EMBL" id="AYER01000008">
    <property type="protein sequence ID" value="ESK38133.1"/>
    <property type="molecule type" value="Genomic_DNA"/>
</dbReference>
<evidence type="ECO:0000313" key="17">
    <source>
        <dbReference type="Proteomes" id="UP000023785"/>
    </source>
</evidence>
<dbReference type="InterPro" id="IPR004105">
    <property type="entry name" value="CheA-like_dim"/>
</dbReference>
<dbReference type="STRING" id="1392540.P256_02057"/>
<dbReference type="InterPro" id="IPR003594">
    <property type="entry name" value="HATPase_dom"/>
</dbReference>
<dbReference type="RefSeq" id="WP_023273675.1">
    <property type="nucleotide sequence ID" value="NZ_KI530735.1"/>
</dbReference>
<dbReference type="SMART" id="SM00073">
    <property type="entry name" value="HPT"/>
    <property type="match status" value="3"/>
</dbReference>
<dbReference type="Pfam" id="PF01584">
    <property type="entry name" value="CheW"/>
    <property type="match status" value="1"/>
</dbReference>
<dbReference type="Pfam" id="PF00072">
    <property type="entry name" value="Response_reg"/>
    <property type="match status" value="1"/>
</dbReference>
<evidence type="ECO:0000256" key="10">
    <source>
        <dbReference type="PROSITE-ProRule" id="PRU00169"/>
    </source>
</evidence>
<dbReference type="Gene3D" id="3.40.50.2300">
    <property type="match status" value="1"/>
</dbReference>
<dbReference type="Gene3D" id="1.20.120.160">
    <property type="entry name" value="HPT domain"/>
    <property type="match status" value="3"/>
</dbReference>
<gene>
    <name evidence="16" type="ORF">P256_02057</name>
</gene>
<dbReference type="Gene3D" id="3.30.565.10">
    <property type="entry name" value="Histidine kinase-like ATPase, C-terminal domain"/>
    <property type="match status" value="1"/>
</dbReference>
<evidence type="ECO:0000256" key="5">
    <source>
        <dbReference type="ARBA" id="ARBA00022679"/>
    </source>
</evidence>
<dbReference type="PANTHER" id="PTHR43395">
    <property type="entry name" value="SENSOR HISTIDINE KINASE CHEA"/>
    <property type="match status" value="1"/>
</dbReference>
<evidence type="ECO:0000256" key="8">
    <source>
        <dbReference type="ARBA" id="ARBA00035100"/>
    </source>
</evidence>
<dbReference type="GO" id="GO:0006935">
    <property type="term" value="P:chemotaxis"/>
    <property type="evidence" value="ECO:0007669"/>
    <property type="project" value="InterPro"/>
</dbReference>
<sequence length="1432" mass="162510">MNELVQKLIADVPVPIDSYLDQDAEIIDIFIEEAAEIIVELKSLFVTWQEDLHDIETIKTIRRHFHTLKGSGRMVGANQAGELAWCVEDLFNSILHDTARITLEIQQYCAQCFKFYTFEIYPHIEKHQTLDSVDIRPLLLIGKQLKEQKEIEPSLQALYLDHVKSNNQELEASIEVPSADSNTVDVESVSIYGMNISPETLAIYLDEAYEHLTTITTYLNESAHTEKQTASLVRSIHTLKGSSGMAQIEPLCETSANVELSLNQELQEKGELHLSLDLLKQFSEFLTHYLDGLKNNNEALREECLNQFTLIWDSYSQYIKVVDDEKPLINEIVDLGIDHLLDVSEDFTQIVWDSAEDYLTHLIDESETLIKWAKDKQLFDIEDYLVKLREGYILLLTIAFADYDLLKKVSPLLNDFHDSLIIYFDYIASGQISQILLHKKDELQQAIEEISRLYTESEYFEDKSKIASSIKDENVTQYVVQKLSLDEQTISNVKPNVLDDAELIDIFLDEAEELVEQIEIDLSAFQSNFENIDALKNLMRYLHTLKGSANMIQAENFGLIAHHLESVYERLIYQKITANESMLNIIRLVQDQFAERIDVIRHSKVDYSSVHAVSVIDSLKNGTYVYDTHFDSVNTPQLEAVTEQTLSEDIISDEVFDLYENVTSEFKAHALGQLNNLTKAFDVWCEERQNRSLLLALQRVAHILYDDAKAIEKGIVFELSELLVDTFEKFALYQVKTDIYDGLVQTNFATIERILTGEKPAREEVDKVINDLKYLQFNVESADSIDESFIGLQYVVGDGTEPPPMMGQWDDSSEQSQSNEMIRVSSTLVEKVSNLTAESSINRSRVEMGLNQFTSTLSEMELAIKRLSDQLRRMEGELETQILAKHSIEGAQYEEFDPLEMDQYSSLNQLSKSLAESASDLLDFKATLADKVRDSESLLLEQARIQTDVQDQLTRVKLVTFSLIESRLQRLVRQTSTTVNRSVNFEIVNSRLEIDRSILDKLVAPLEHMIRNAIDHGIESVRERRQSGKASDGNLKISLSRQGTDILIDITDDGRGIDVARVRRKAESLGLISESDNLTDEDVLQYIFHSGFSTAREVTQVSGRGVGLDVVRSDIRAMGGSISVISVANEGTKFSLRIPTIVAVTDALMVKAGEQQFALPLSQIERIVRVEPQVLQRYFSSISEFCQIEGGRYRLRYISDFLGYAKEPNLNTTESLPVLIIKDHNNQSVALLVDQLIGSRVEIVVKPLNSHLKDIEILSGATILGDGKVCLILDGQTIARTAQNSQRRFNLPTSANIERQNTDVRHVAMIVDDSVTVRKVTSRLLEREGYEVVTAKDGIDAIEKLENIRPDIMLLDIEMPRMDGFEVANQVRHHAIHKDLPIIMITSRTGEKHRERALSLGVNYYMGKPFQEDALLEQIEVALKVSRGKTNE</sequence>
<dbReference type="PATRIC" id="fig|1392540.3.peg.1985"/>
<evidence type="ECO:0000256" key="6">
    <source>
        <dbReference type="ARBA" id="ARBA00022777"/>
    </source>
</evidence>
<evidence type="ECO:0000256" key="7">
    <source>
        <dbReference type="ARBA" id="ARBA00023012"/>
    </source>
</evidence>
<dbReference type="PROSITE" id="PS50894">
    <property type="entry name" value="HPT"/>
    <property type="match status" value="3"/>
</dbReference>
<feature type="modified residue" description="Phosphohistidine" evidence="9">
    <location>
        <position position="237"/>
    </location>
</feature>
<dbReference type="GO" id="GO:0005737">
    <property type="term" value="C:cytoplasm"/>
    <property type="evidence" value="ECO:0007669"/>
    <property type="project" value="InterPro"/>
</dbReference>
<keyword evidence="6" id="KW-0418">Kinase</keyword>
<reference evidence="16 17" key="1">
    <citation type="submission" date="2013-10" db="EMBL/GenBank/DDBJ databases">
        <title>The Genome Sequence of Acinetobacter nectaris CIP 110549.</title>
        <authorList>
            <consortium name="The Broad Institute Genomics Platform"/>
            <consortium name="The Broad Institute Genome Sequencing Center for Infectious Disease"/>
            <person name="Cerqueira G."/>
            <person name="Feldgarden M."/>
            <person name="Courvalin P."/>
            <person name="Grillot-Courvalin C."/>
            <person name="Clermont D."/>
            <person name="Rocha E."/>
            <person name="Yoon E.-J."/>
            <person name="Nemec A."/>
            <person name="Young S.K."/>
            <person name="Zeng Q."/>
            <person name="Gargeya S."/>
            <person name="Fitzgerald M."/>
            <person name="Abouelleil A."/>
            <person name="Alvarado L."/>
            <person name="Berlin A.M."/>
            <person name="Chapman S.B."/>
            <person name="Gainer-Dewar J."/>
            <person name="Goldberg J."/>
            <person name="Gnerre S."/>
            <person name="Griggs A."/>
            <person name="Gujja S."/>
            <person name="Hansen M."/>
            <person name="Howarth C."/>
            <person name="Imamovic A."/>
            <person name="Ireland A."/>
            <person name="Larimer J."/>
            <person name="McCowan C."/>
            <person name="Murphy C."/>
            <person name="Pearson M."/>
            <person name="Poon T.W."/>
            <person name="Priest M."/>
            <person name="Roberts A."/>
            <person name="Saif S."/>
            <person name="Shea T."/>
            <person name="Sykes S."/>
            <person name="Wortman J."/>
            <person name="Nusbaum C."/>
            <person name="Birren B."/>
        </authorList>
    </citation>
    <scope>NUCLEOTIDE SEQUENCE [LARGE SCALE GENOMIC DNA]</scope>
    <source>
        <strain evidence="16 17">CIP 110549</strain>
    </source>
</reference>
<feature type="domain" description="HPt" evidence="15">
    <location>
        <begin position="496"/>
        <end position="600"/>
    </location>
</feature>
<dbReference type="Proteomes" id="UP000023785">
    <property type="component" value="Unassembled WGS sequence"/>
</dbReference>
<dbReference type="SMART" id="SM00260">
    <property type="entry name" value="CheW"/>
    <property type="match status" value="1"/>
</dbReference>
<dbReference type="PROSITE" id="PS50109">
    <property type="entry name" value="HIS_KIN"/>
    <property type="match status" value="1"/>
</dbReference>
<dbReference type="SUPFAM" id="SSF50341">
    <property type="entry name" value="CheW-like"/>
    <property type="match status" value="1"/>
</dbReference>
<feature type="modified residue" description="Phosphohistidine" evidence="9">
    <location>
        <position position="543"/>
    </location>
</feature>
<keyword evidence="4 10" id="KW-0597">Phosphoprotein</keyword>
<dbReference type="eggNOG" id="COG0643">
    <property type="taxonomic scope" value="Bacteria"/>
</dbReference>
<dbReference type="EC" id="2.7.13.3" evidence="2"/>
<dbReference type="CDD" id="cd00088">
    <property type="entry name" value="HPT"/>
    <property type="match status" value="3"/>
</dbReference>
<dbReference type="SUPFAM" id="SSF55874">
    <property type="entry name" value="ATPase domain of HSP90 chaperone/DNA topoisomerase II/histidine kinase"/>
    <property type="match status" value="1"/>
</dbReference>
<feature type="domain" description="CheW-like" evidence="14">
    <location>
        <begin position="1144"/>
        <end position="1284"/>
    </location>
</feature>
<evidence type="ECO:0000313" key="16">
    <source>
        <dbReference type="EMBL" id="ESK38133.1"/>
    </source>
</evidence>
<feature type="domain" description="HPt" evidence="15">
    <location>
        <begin position="19"/>
        <end position="127"/>
    </location>
</feature>
<name>V2T6P1_9GAMM</name>
<evidence type="ECO:0000256" key="9">
    <source>
        <dbReference type="PROSITE-ProRule" id="PRU00110"/>
    </source>
</evidence>
<keyword evidence="17" id="KW-1185">Reference proteome</keyword>
<dbReference type="CDD" id="cd17546">
    <property type="entry name" value="REC_hyHK_CKI1_RcsC-like"/>
    <property type="match status" value="1"/>
</dbReference>
<evidence type="ECO:0000256" key="11">
    <source>
        <dbReference type="SAM" id="Coils"/>
    </source>
</evidence>
<dbReference type="InterPro" id="IPR002545">
    <property type="entry name" value="CheW-lke_dom"/>
</dbReference>
<comment type="caution">
    <text evidence="16">The sequence shown here is derived from an EMBL/GenBank/DDBJ whole genome shotgun (WGS) entry which is preliminary data.</text>
</comment>
<evidence type="ECO:0000259" key="14">
    <source>
        <dbReference type="PROSITE" id="PS50851"/>
    </source>
</evidence>
<accession>V2T6P1</accession>
<feature type="domain" description="Histidine kinase" evidence="12">
    <location>
        <begin position="890"/>
        <end position="1142"/>
    </location>
</feature>
<evidence type="ECO:0000259" key="13">
    <source>
        <dbReference type="PROSITE" id="PS50110"/>
    </source>
</evidence>
<proteinExistence type="predicted"/>
<evidence type="ECO:0000259" key="15">
    <source>
        <dbReference type="PROSITE" id="PS50894"/>
    </source>
</evidence>
<dbReference type="HOGENOM" id="CLU_000650_9_1_6"/>
<feature type="modified residue" description="Phosphohistidine" evidence="9">
    <location>
        <position position="66"/>
    </location>
</feature>
<dbReference type="InterPro" id="IPR004358">
    <property type="entry name" value="Sig_transdc_His_kin-like_C"/>
</dbReference>
<evidence type="ECO:0000256" key="1">
    <source>
        <dbReference type="ARBA" id="ARBA00000085"/>
    </source>
</evidence>
<feature type="coiled-coil region" evidence="11">
    <location>
        <begin position="850"/>
        <end position="884"/>
    </location>
</feature>
<comment type="function">
    <text evidence="8">Involved in the transmission of sensory signals from the chemoreceptors to the flagellar motors. CheA is autophosphorylated; it can transfer its phosphate group to either CheB or CheY.</text>
</comment>
<feature type="domain" description="Response regulatory" evidence="13">
    <location>
        <begin position="1307"/>
        <end position="1423"/>
    </location>
</feature>
<dbReference type="InterPro" id="IPR036890">
    <property type="entry name" value="HATPase_C_sf"/>
</dbReference>
<dbReference type="InterPro" id="IPR008207">
    <property type="entry name" value="Sig_transdc_His_kin_Hpt_dom"/>
</dbReference>
<dbReference type="PROSITE" id="PS50851">
    <property type="entry name" value="CHEW"/>
    <property type="match status" value="1"/>
</dbReference>
<dbReference type="InterPro" id="IPR036641">
    <property type="entry name" value="HPT_dom_sf"/>
</dbReference>
<dbReference type="InterPro" id="IPR036061">
    <property type="entry name" value="CheW-like_dom_sf"/>
</dbReference>
<comment type="catalytic activity">
    <reaction evidence="1">
        <text>ATP + protein L-histidine = ADP + protein N-phospho-L-histidine.</text>
        <dbReference type="EC" id="2.7.13.3"/>
    </reaction>
</comment>
<dbReference type="OrthoDB" id="9803176at2"/>
<dbReference type="PANTHER" id="PTHR43395:SF8">
    <property type="entry name" value="HISTIDINE KINASE"/>
    <property type="match status" value="1"/>
</dbReference>
<feature type="domain" description="HPt" evidence="15">
    <location>
        <begin position="193"/>
        <end position="296"/>
    </location>
</feature>
<organism evidence="16 17">
    <name type="scientific">Acinetobacter nectaris CIP 110549</name>
    <dbReference type="NCBI Taxonomy" id="1392540"/>
    <lineage>
        <taxon>Bacteria</taxon>
        <taxon>Pseudomonadati</taxon>
        <taxon>Pseudomonadota</taxon>
        <taxon>Gammaproteobacteria</taxon>
        <taxon>Moraxellales</taxon>
        <taxon>Moraxellaceae</taxon>
        <taxon>Acinetobacter</taxon>
    </lineage>
</organism>
<dbReference type="Gene3D" id="2.30.30.40">
    <property type="entry name" value="SH3 Domains"/>
    <property type="match status" value="1"/>
</dbReference>